<dbReference type="FunFam" id="2.60.40.60:FF:000022">
    <property type="entry name" value="Cadherin 2"/>
    <property type="match status" value="1"/>
</dbReference>
<keyword evidence="15" id="KW-0325">Glycoprotein</keyword>
<evidence type="ECO:0000256" key="3">
    <source>
        <dbReference type="ARBA" id="ARBA00011555"/>
    </source>
</evidence>
<dbReference type="GO" id="GO:0008013">
    <property type="term" value="F:beta-catenin binding"/>
    <property type="evidence" value="ECO:0007669"/>
    <property type="project" value="TreeGrafter"/>
</dbReference>
<keyword evidence="13" id="KW-0130">Cell adhesion</keyword>
<evidence type="ECO:0000313" key="22">
    <source>
        <dbReference type="Proteomes" id="UP001230051"/>
    </source>
</evidence>
<dbReference type="Proteomes" id="UP001230051">
    <property type="component" value="Unassembled WGS sequence"/>
</dbReference>
<dbReference type="GO" id="GO:0005737">
    <property type="term" value="C:cytoplasm"/>
    <property type="evidence" value="ECO:0007669"/>
    <property type="project" value="UniProtKB-SubCell"/>
</dbReference>
<dbReference type="InterPro" id="IPR015919">
    <property type="entry name" value="Cadherin-like_sf"/>
</dbReference>
<dbReference type="GO" id="GO:0016339">
    <property type="term" value="P:calcium-dependent cell-cell adhesion via plasma membrane cell adhesion molecules"/>
    <property type="evidence" value="ECO:0007669"/>
    <property type="project" value="TreeGrafter"/>
</dbReference>
<evidence type="ECO:0000256" key="11">
    <source>
        <dbReference type="ARBA" id="ARBA00022737"/>
    </source>
</evidence>
<feature type="domain" description="Cadherin" evidence="20">
    <location>
        <begin position="253"/>
        <end position="370"/>
    </location>
</feature>
<keyword evidence="22" id="KW-1185">Reference proteome</keyword>
<evidence type="ECO:0000256" key="14">
    <source>
        <dbReference type="ARBA" id="ARBA00023136"/>
    </source>
</evidence>
<evidence type="ECO:0000259" key="20">
    <source>
        <dbReference type="PROSITE" id="PS50268"/>
    </source>
</evidence>
<dbReference type="PROSITE" id="PS50268">
    <property type="entry name" value="CADHERIN_2"/>
    <property type="match status" value="5"/>
</dbReference>
<keyword evidence="10 19" id="KW-0732">Signal</keyword>
<evidence type="ECO:0000256" key="6">
    <source>
        <dbReference type="ARBA" id="ARBA00022490"/>
    </source>
</evidence>
<dbReference type="GO" id="GO:0098552">
    <property type="term" value="C:side of membrane"/>
    <property type="evidence" value="ECO:0007669"/>
    <property type="project" value="UniProtKB-KW"/>
</dbReference>
<evidence type="ECO:0000256" key="5">
    <source>
        <dbReference type="ARBA" id="ARBA00022475"/>
    </source>
</evidence>
<name>A0AAD8D4A5_ACIOX</name>
<dbReference type="AlphaFoldDB" id="A0AAD8D4A5"/>
<dbReference type="GO" id="GO:0034332">
    <property type="term" value="P:adherens junction organization"/>
    <property type="evidence" value="ECO:0007669"/>
    <property type="project" value="UniProtKB-ARBA"/>
</dbReference>
<dbReference type="GO" id="GO:0001764">
    <property type="term" value="P:neuron migration"/>
    <property type="evidence" value="ECO:0007669"/>
    <property type="project" value="UniProtKB-ARBA"/>
</dbReference>
<dbReference type="PRINTS" id="PR00205">
    <property type="entry name" value="CADHERIN"/>
</dbReference>
<feature type="domain" description="Cadherin" evidence="20">
    <location>
        <begin position="180"/>
        <end position="252"/>
    </location>
</feature>
<evidence type="ECO:0000256" key="7">
    <source>
        <dbReference type="ARBA" id="ARBA00022622"/>
    </source>
</evidence>
<dbReference type="CDD" id="cd11304">
    <property type="entry name" value="Cadherin_repeat"/>
    <property type="match status" value="5"/>
</dbReference>
<feature type="domain" description="Cadherin" evidence="20">
    <location>
        <begin position="371"/>
        <end position="484"/>
    </location>
</feature>
<evidence type="ECO:0000256" key="8">
    <source>
        <dbReference type="ARBA" id="ARBA00022685"/>
    </source>
</evidence>
<dbReference type="SMART" id="SM01055">
    <property type="entry name" value="Cadherin_pro"/>
    <property type="match status" value="1"/>
</dbReference>
<dbReference type="GO" id="GO:0005509">
    <property type="term" value="F:calcium ion binding"/>
    <property type="evidence" value="ECO:0007669"/>
    <property type="project" value="UniProtKB-UniRule"/>
</dbReference>
<dbReference type="SMART" id="SM00112">
    <property type="entry name" value="CA"/>
    <property type="match status" value="5"/>
</dbReference>
<dbReference type="InterPro" id="IPR039808">
    <property type="entry name" value="Cadherin"/>
</dbReference>
<evidence type="ECO:0000313" key="21">
    <source>
        <dbReference type="EMBL" id="KAK1163377.1"/>
    </source>
</evidence>
<keyword evidence="11" id="KW-0677">Repeat</keyword>
<dbReference type="GO" id="GO:0016342">
    <property type="term" value="C:catenin complex"/>
    <property type="evidence" value="ECO:0007669"/>
    <property type="project" value="TreeGrafter"/>
</dbReference>
<dbReference type="GO" id="GO:0007398">
    <property type="term" value="P:ectoderm development"/>
    <property type="evidence" value="ECO:0007669"/>
    <property type="project" value="UniProtKB-ARBA"/>
</dbReference>
<evidence type="ECO:0000256" key="9">
    <source>
        <dbReference type="ARBA" id="ARBA00022723"/>
    </source>
</evidence>
<keyword evidence="8" id="KW-0165">Cleavage on pair of basic residues</keyword>
<evidence type="ECO:0000256" key="12">
    <source>
        <dbReference type="ARBA" id="ARBA00022837"/>
    </source>
</evidence>
<dbReference type="InterPro" id="IPR014868">
    <property type="entry name" value="Cadherin_pro_dom"/>
</dbReference>
<sequence length="720" mass="78659">MEHKIQILLACLVSQVLLVAVAEDVECVPGFQEKNYELEYQSGFRKEESILKVNFDDCHGNENVNFEVSHPAFIVDEDGSVVPSRDVTDSGSTLFIHGRTAFADDMAEIKIHGAPERRLTLKEILGLGESPAFMRTKRSLLAPPMFVPENQRAPFPKNVGKVSLKTNIVISSEMPDSALFKLTGKGADQEPKGIFYINKKTGEVLVSRSLDRERIAFYHMQVETTDLSGKTLEGPVDVEVAIIDQNDNRPIFKGGPHVGEILEGSPTGTTVMRMTAYDADDPNTDNAVLRYNIVKQTPDKPSPNMFYIDPEKGDIVTVVSPALLDRESMPSHKYELEIVAKDMAGSDVGLTGTATATITITDKNDHAPEFTKPLFQATVNEGVTGVIVNLTVEDKDDPTTGGWRAVYSIINGNPGQSFEMNTNAQNNQGMLTVVKPLDYEISAFHTLLIKVENEDPLVPDVAYGPSSTATVQVTVMDVNEGPIFYPDPMRVTRHENIPIGSGVATLNATDPDSLQHQTIKFAMLKDPAGWLSVHPVKGTVNTTAILDRESTYVKDNTYTAIFMATDNGSPPATGTGTLVITLEDGNDHAPSLYPSVARVCEDSKDLSVVLLGGRDEDISPNADPFKFELGKQAGLEKTWKITKVNNTHAQVSLLHNLKRANYNLPIIVTDSGMPPLSNSTEIKVQVCTCKKNKMDCSAADSLHMSLAMLICFSFITLLCL</sequence>
<feature type="domain" description="Cadherin" evidence="20">
    <location>
        <begin position="591"/>
        <end position="702"/>
    </location>
</feature>
<dbReference type="GO" id="GO:0001841">
    <property type="term" value="P:neural tube formation"/>
    <property type="evidence" value="ECO:0007669"/>
    <property type="project" value="UniProtKB-ARBA"/>
</dbReference>
<evidence type="ECO:0000256" key="1">
    <source>
        <dbReference type="ARBA" id="ARBA00004496"/>
    </source>
</evidence>
<evidence type="ECO:0000256" key="19">
    <source>
        <dbReference type="SAM" id="SignalP"/>
    </source>
</evidence>
<dbReference type="EMBL" id="JAGXEW010000015">
    <property type="protein sequence ID" value="KAK1163377.1"/>
    <property type="molecule type" value="Genomic_DNA"/>
</dbReference>
<dbReference type="FunFam" id="2.60.40.60:FF:000095">
    <property type="entry name" value="Cadherin 13"/>
    <property type="match status" value="1"/>
</dbReference>
<dbReference type="PANTHER" id="PTHR24027">
    <property type="entry name" value="CADHERIN-23"/>
    <property type="match status" value="1"/>
</dbReference>
<keyword evidence="5" id="KW-1003">Cell membrane</keyword>
<dbReference type="FunFam" id="2.60.40.60:FF:000011">
    <property type="entry name" value="Cadherin 1"/>
    <property type="match status" value="1"/>
</dbReference>
<dbReference type="GO" id="GO:0042074">
    <property type="term" value="P:cell migration involved in gastrulation"/>
    <property type="evidence" value="ECO:0007669"/>
    <property type="project" value="UniProtKB-ARBA"/>
</dbReference>
<evidence type="ECO:0000256" key="16">
    <source>
        <dbReference type="ARBA" id="ARBA00023288"/>
    </source>
</evidence>
<evidence type="ECO:0000256" key="18">
    <source>
        <dbReference type="PROSITE-ProRule" id="PRU00043"/>
    </source>
</evidence>
<keyword evidence="12 18" id="KW-0106">Calcium</keyword>
<feature type="domain" description="Cadherin" evidence="20">
    <location>
        <begin position="485"/>
        <end position="592"/>
    </location>
</feature>
<dbReference type="GO" id="GO:0030010">
    <property type="term" value="P:establishment of cell polarity"/>
    <property type="evidence" value="ECO:0007669"/>
    <property type="project" value="UniProtKB-ARBA"/>
</dbReference>
<accession>A0AAD8D4A5</accession>
<evidence type="ECO:0000256" key="4">
    <source>
        <dbReference type="ARBA" id="ARBA00018949"/>
    </source>
</evidence>
<comment type="function">
    <text evidence="17">Cadherins are calcium-dependent cell adhesion proteins. They preferentially interact with themselves in a homophilic manner in connecting cells; cadherins may thus contribute to the sorting of heterogeneous cell types. May act as a negative regulator of neural cell growth.</text>
</comment>
<comment type="caution">
    <text evidence="21">The sequence shown here is derived from an EMBL/GenBank/DDBJ whole genome shotgun (WGS) entry which is preliminary data.</text>
</comment>
<dbReference type="GO" id="GO:0000902">
    <property type="term" value="P:cell morphogenesis"/>
    <property type="evidence" value="ECO:0007669"/>
    <property type="project" value="TreeGrafter"/>
</dbReference>
<dbReference type="GO" id="GO:0060027">
    <property type="term" value="P:convergent extension involved in gastrulation"/>
    <property type="evidence" value="ECO:0007669"/>
    <property type="project" value="UniProtKB-ARBA"/>
</dbReference>
<dbReference type="InterPro" id="IPR002126">
    <property type="entry name" value="Cadherin-like_dom"/>
</dbReference>
<evidence type="ECO:0000256" key="2">
    <source>
        <dbReference type="ARBA" id="ARBA00004609"/>
    </source>
</evidence>
<protein>
    <recommendedName>
        <fullName evidence="4">Cadherin-13</fullName>
    </recommendedName>
</protein>
<dbReference type="FunFam" id="2.60.40.60:FF:000031">
    <property type="entry name" value="Cadherin 3"/>
    <property type="match status" value="1"/>
</dbReference>
<gene>
    <name evidence="21" type="primary">CDH13</name>
    <name evidence="21" type="ORF">AOXY_G16852</name>
</gene>
<organism evidence="21 22">
    <name type="scientific">Acipenser oxyrinchus oxyrinchus</name>
    <dbReference type="NCBI Taxonomy" id="40147"/>
    <lineage>
        <taxon>Eukaryota</taxon>
        <taxon>Metazoa</taxon>
        <taxon>Chordata</taxon>
        <taxon>Craniata</taxon>
        <taxon>Vertebrata</taxon>
        <taxon>Euteleostomi</taxon>
        <taxon>Actinopterygii</taxon>
        <taxon>Chondrostei</taxon>
        <taxon>Acipenseriformes</taxon>
        <taxon>Acipenseridae</taxon>
        <taxon>Acipenser</taxon>
    </lineage>
</organism>
<comment type="subcellular location">
    <subcellularLocation>
        <location evidence="2">Cell membrane</location>
        <topology evidence="2">Lipid-anchor</topology>
        <topology evidence="2">GPI-anchor</topology>
    </subcellularLocation>
    <subcellularLocation>
        <location evidence="1">Cytoplasm</location>
    </subcellularLocation>
</comment>
<evidence type="ECO:0000256" key="15">
    <source>
        <dbReference type="ARBA" id="ARBA00023180"/>
    </source>
</evidence>
<dbReference type="GO" id="GO:0007043">
    <property type="term" value="P:cell-cell junction assembly"/>
    <property type="evidence" value="ECO:0007669"/>
    <property type="project" value="TreeGrafter"/>
</dbReference>
<keyword evidence="9" id="KW-0479">Metal-binding</keyword>
<keyword evidence="7" id="KW-0336">GPI-anchor</keyword>
<reference evidence="21" key="1">
    <citation type="submission" date="2022-02" db="EMBL/GenBank/DDBJ databases">
        <title>Atlantic sturgeon de novo genome assembly.</title>
        <authorList>
            <person name="Stock M."/>
            <person name="Klopp C."/>
            <person name="Guiguen Y."/>
            <person name="Cabau C."/>
            <person name="Parinello H."/>
            <person name="Santidrian Yebra-Pimentel E."/>
            <person name="Kuhl H."/>
            <person name="Dirks R.P."/>
            <person name="Guessner J."/>
            <person name="Wuertz S."/>
            <person name="Du K."/>
            <person name="Schartl M."/>
        </authorList>
    </citation>
    <scope>NUCLEOTIDE SEQUENCE</scope>
    <source>
        <strain evidence="21">STURGEONOMICS-FGT-2020</strain>
        <tissue evidence="21">Whole blood</tissue>
    </source>
</reference>
<dbReference type="GO" id="GO:0005912">
    <property type="term" value="C:adherens junction"/>
    <property type="evidence" value="ECO:0007669"/>
    <property type="project" value="TreeGrafter"/>
</dbReference>
<dbReference type="InterPro" id="IPR020894">
    <property type="entry name" value="Cadherin_CS"/>
</dbReference>
<dbReference type="Pfam" id="PF08758">
    <property type="entry name" value="Cadherin_pro"/>
    <property type="match status" value="1"/>
</dbReference>
<dbReference type="PROSITE" id="PS00232">
    <property type="entry name" value="CADHERIN_1"/>
    <property type="match status" value="2"/>
</dbReference>
<comment type="subunit">
    <text evidence="3">By contrast to classical cadherins, homodimerization in trans is not mediated by cadherin EC1 domain strand-swapping, but instead through a homophilic adhesive interface which joins two elongated EC1-EC2 domains through a region near their Ca2+-binding sites to form a tetrahedral, X-like shape.</text>
</comment>
<dbReference type="PANTHER" id="PTHR24027:SF80">
    <property type="entry name" value="CADHERIN-13"/>
    <property type="match status" value="1"/>
</dbReference>
<feature type="signal peptide" evidence="19">
    <location>
        <begin position="1"/>
        <end position="22"/>
    </location>
</feature>
<dbReference type="GO" id="GO:0044331">
    <property type="term" value="P:cell-cell adhesion mediated by cadherin"/>
    <property type="evidence" value="ECO:0007669"/>
    <property type="project" value="TreeGrafter"/>
</dbReference>
<keyword evidence="14" id="KW-0472">Membrane</keyword>
<proteinExistence type="predicted"/>
<dbReference type="Gene3D" id="2.60.40.60">
    <property type="entry name" value="Cadherins"/>
    <property type="match status" value="6"/>
</dbReference>
<evidence type="ECO:0000256" key="17">
    <source>
        <dbReference type="ARBA" id="ARBA00025461"/>
    </source>
</evidence>
<keyword evidence="6" id="KW-0963">Cytoplasm</keyword>
<dbReference type="FunFam" id="2.60.40.60:FF:000019">
    <property type="entry name" value="Cadherin 2"/>
    <property type="match status" value="1"/>
</dbReference>
<feature type="chain" id="PRO_5042211640" description="Cadherin-13" evidence="19">
    <location>
        <begin position="23"/>
        <end position="720"/>
    </location>
</feature>
<evidence type="ECO:0000256" key="13">
    <source>
        <dbReference type="ARBA" id="ARBA00022889"/>
    </source>
</evidence>
<dbReference type="GO" id="GO:0055113">
    <property type="term" value="P:epiboly involved in gastrulation with mouth forming second"/>
    <property type="evidence" value="ECO:0007669"/>
    <property type="project" value="UniProtKB-ARBA"/>
</dbReference>
<dbReference type="GO" id="GO:0045296">
    <property type="term" value="F:cadherin binding"/>
    <property type="evidence" value="ECO:0007669"/>
    <property type="project" value="TreeGrafter"/>
</dbReference>
<dbReference type="GO" id="GO:0007156">
    <property type="term" value="P:homophilic cell adhesion via plasma membrane adhesion molecules"/>
    <property type="evidence" value="ECO:0007669"/>
    <property type="project" value="InterPro"/>
</dbReference>
<keyword evidence="16" id="KW-0449">Lipoprotein</keyword>
<dbReference type="SUPFAM" id="SSF49313">
    <property type="entry name" value="Cadherin-like"/>
    <property type="match status" value="6"/>
</dbReference>
<dbReference type="Pfam" id="PF00028">
    <property type="entry name" value="Cadherin"/>
    <property type="match status" value="5"/>
</dbReference>
<evidence type="ECO:0000256" key="10">
    <source>
        <dbReference type="ARBA" id="ARBA00022729"/>
    </source>
</evidence>